<keyword evidence="3" id="KW-1185">Reference proteome</keyword>
<dbReference type="EMBL" id="MRDE01000035">
    <property type="protein sequence ID" value="OMH25193.1"/>
    <property type="molecule type" value="Genomic_DNA"/>
</dbReference>
<evidence type="ECO:0000313" key="3">
    <source>
        <dbReference type="Proteomes" id="UP000187085"/>
    </source>
</evidence>
<sequence length="102" mass="10940">MRLARARERTAAVQKRIGANEHAASGLDESIEDCRSILVETPPADDVTLATEIAALTTAVLGDEELTYKNAERAQTRGGSACRASSTRSPSGWRWRPSAPST</sequence>
<dbReference type="AlphaFoldDB" id="A0A1R1LCC3"/>
<comment type="caution">
    <text evidence="2">The sequence shown here is derived from an EMBL/GenBank/DDBJ whole genome shotgun (WGS) entry which is preliminary data.</text>
</comment>
<gene>
    <name evidence="2" type="ORF">BKD30_06500</name>
</gene>
<organism evidence="2 3">
    <name type="scientific">Tersicoccus phoenicis</name>
    <dbReference type="NCBI Taxonomy" id="554083"/>
    <lineage>
        <taxon>Bacteria</taxon>
        <taxon>Bacillati</taxon>
        <taxon>Actinomycetota</taxon>
        <taxon>Actinomycetes</taxon>
        <taxon>Micrococcales</taxon>
        <taxon>Micrococcaceae</taxon>
        <taxon>Tersicoccus</taxon>
    </lineage>
</organism>
<proteinExistence type="predicted"/>
<accession>A0A1R1LCC3</accession>
<feature type="region of interest" description="Disordered" evidence="1">
    <location>
        <begin position="72"/>
        <end position="102"/>
    </location>
</feature>
<dbReference type="STRING" id="554083.BKD30_06500"/>
<reference evidence="2 3" key="1">
    <citation type="submission" date="2016-12" db="EMBL/GenBank/DDBJ databases">
        <title>Draft genome of Tersicoccus phoenicis 1P05MA.</title>
        <authorList>
            <person name="Nakajima Y."/>
            <person name="Yoshizawa S."/>
            <person name="Nakamura K."/>
            <person name="Ogura Y."/>
            <person name="Hayashi T."/>
            <person name="Kogure K."/>
        </authorList>
    </citation>
    <scope>NUCLEOTIDE SEQUENCE [LARGE SCALE GENOMIC DNA]</scope>
    <source>
        <strain evidence="2 3">1p05MA</strain>
    </source>
</reference>
<dbReference type="RefSeq" id="WP_076703335.1">
    <property type="nucleotide sequence ID" value="NZ_MRDE01000035.1"/>
</dbReference>
<evidence type="ECO:0000313" key="2">
    <source>
        <dbReference type="EMBL" id="OMH25193.1"/>
    </source>
</evidence>
<dbReference type="Proteomes" id="UP000187085">
    <property type="component" value="Unassembled WGS sequence"/>
</dbReference>
<name>A0A1R1LCC3_9MICC</name>
<protein>
    <submittedName>
        <fullName evidence="2">Uncharacterized protein</fullName>
    </submittedName>
</protein>
<evidence type="ECO:0000256" key="1">
    <source>
        <dbReference type="SAM" id="MobiDB-lite"/>
    </source>
</evidence>